<evidence type="ECO:0000259" key="6">
    <source>
        <dbReference type="PROSITE" id="PS50280"/>
    </source>
</evidence>
<dbReference type="GO" id="GO:0008168">
    <property type="term" value="F:methyltransferase activity"/>
    <property type="evidence" value="ECO:0007669"/>
    <property type="project" value="UniProtKB-KW"/>
</dbReference>
<evidence type="ECO:0000256" key="5">
    <source>
        <dbReference type="ARBA" id="ARBA00022691"/>
    </source>
</evidence>
<dbReference type="GO" id="GO:0032259">
    <property type="term" value="P:methylation"/>
    <property type="evidence" value="ECO:0007669"/>
    <property type="project" value="UniProtKB-KW"/>
</dbReference>
<sequence>MELSKKRRRKLQAQVDQDYGYRAYEDRDVYVAEIKGKGRGVIASRQFLPGELVIEITGQLIAADDYDGSTYAMNLDDAWYLEPIIPGAYINHSCNPNCDMVQVTEVSNGLVARCNIEPGTELTFDYQWEAQWWIPKCCCGSKNCRGWVVAEDDVKKMKRLVSREKRKAK</sequence>
<evidence type="ECO:0000313" key="8">
    <source>
        <dbReference type="EMBL" id="MDM4019108.1"/>
    </source>
</evidence>
<evidence type="ECO:0000313" key="9">
    <source>
        <dbReference type="Proteomes" id="UP001239462"/>
    </source>
</evidence>
<comment type="caution">
    <text evidence="8">The sequence shown here is derived from an EMBL/GenBank/DDBJ whole genome shotgun (WGS) entry which is preliminary data.</text>
</comment>
<keyword evidence="4 8" id="KW-0808">Transferase</keyword>
<name>A0ABT7PRI0_9BACT</name>
<accession>A0ABT7PRI0</accession>
<dbReference type="EC" id="2.1.1.-" evidence="8"/>
<evidence type="ECO:0000259" key="7">
    <source>
        <dbReference type="PROSITE" id="PS50868"/>
    </source>
</evidence>
<dbReference type="SMART" id="SM00317">
    <property type="entry name" value="SET"/>
    <property type="match status" value="1"/>
</dbReference>
<dbReference type="PROSITE" id="PS50868">
    <property type="entry name" value="POST_SET"/>
    <property type="match status" value="1"/>
</dbReference>
<gene>
    <name evidence="8" type="ORF">QTN89_26880</name>
</gene>
<dbReference type="Pfam" id="PF00856">
    <property type="entry name" value="SET"/>
    <property type="match status" value="1"/>
</dbReference>
<dbReference type="InterPro" id="IPR046341">
    <property type="entry name" value="SET_dom_sf"/>
</dbReference>
<comment type="subcellular location">
    <subcellularLocation>
        <location evidence="1">Chromosome</location>
    </subcellularLocation>
</comment>
<keyword evidence="9" id="KW-1185">Reference proteome</keyword>
<dbReference type="InterPro" id="IPR003616">
    <property type="entry name" value="Post-SET_dom"/>
</dbReference>
<dbReference type="InterPro" id="IPR001214">
    <property type="entry name" value="SET_dom"/>
</dbReference>
<dbReference type="EMBL" id="JASZZN010000031">
    <property type="protein sequence ID" value="MDM4019108.1"/>
    <property type="molecule type" value="Genomic_DNA"/>
</dbReference>
<keyword evidence="3 8" id="KW-0489">Methyltransferase</keyword>
<dbReference type="Proteomes" id="UP001239462">
    <property type="component" value="Unassembled WGS sequence"/>
</dbReference>
<organism evidence="8 9">
    <name type="scientific">Roseiconus lacunae</name>
    <dbReference type="NCBI Taxonomy" id="2605694"/>
    <lineage>
        <taxon>Bacteria</taxon>
        <taxon>Pseudomonadati</taxon>
        <taxon>Planctomycetota</taxon>
        <taxon>Planctomycetia</taxon>
        <taxon>Pirellulales</taxon>
        <taxon>Pirellulaceae</taxon>
        <taxon>Roseiconus</taxon>
    </lineage>
</organism>
<evidence type="ECO:0000256" key="4">
    <source>
        <dbReference type="ARBA" id="ARBA00022679"/>
    </source>
</evidence>
<dbReference type="PANTHER" id="PTHR22884">
    <property type="entry name" value="SET DOMAIN PROTEINS"/>
    <property type="match status" value="1"/>
</dbReference>
<dbReference type="InterPro" id="IPR050777">
    <property type="entry name" value="SET2_Histone-Lys_MeTrsfase"/>
</dbReference>
<dbReference type="RefSeq" id="WP_149498073.1">
    <property type="nucleotide sequence ID" value="NZ_CP141221.1"/>
</dbReference>
<reference evidence="8 9" key="1">
    <citation type="submission" date="2023-06" db="EMBL/GenBank/DDBJ databases">
        <title>Roseiconus lacunae JC819 isolated from Gulf of Mannar region, Tamil Nadu.</title>
        <authorList>
            <person name="Pk S."/>
            <person name="Ch S."/>
            <person name="Ch V.R."/>
        </authorList>
    </citation>
    <scope>NUCLEOTIDE SEQUENCE [LARGE SCALE GENOMIC DNA]</scope>
    <source>
        <strain evidence="8 9">JC819</strain>
    </source>
</reference>
<evidence type="ECO:0000256" key="1">
    <source>
        <dbReference type="ARBA" id="ARBA00004286"/>
    </source>
</evidence>
<feature type="domain" description="Post-SET" evidence="7">
    <location>
        <begin position="137"/>
        <end position="149"/>
    </location>
</feature>
<dbReference type="SUPFAM" id="SSF82199">
    <property type="entry name" value="SET domain"/>
    <property type="match status" value="1"/>
</dbReference>
<proteinExistence type="predicted"/>
<keyword evidence="5" id="KW-0949">S-adenosyl-L-methionine</keyword>
<dbReference type="Gene3D" id="2.170.270.10">
    <property type="entry name" value="SET domain"/>
    <property type="match status" value="1"/>
</dbReference>
<dbReference type="PROSITE" id="PS50280">
    <property type="entry name" value="SET"/>
    <property type="match status" value="1"/>
</dbReference>
<feature type="domain" description="SET" evidence="6">
    <location>
        <begin position="27"/>
        <end position="127"/>
    </location>
</feature>
<evidence type="ECO:0000256" key="2">
    <source>
        <dbReference type="ARBA" id="ARBA00022454"/>
    </source>
</evidence>
<evidence type="ECO:0000256" key="3">
    <source>
        <dbReference type="ARBA" id="ARBA00022603"/>
    </source>
</evidence>
<keyword evidence="2" id="KW-0158">Chromosome</keyword>
<protein>
    <submittedName>
        <fullName evidence="8">SET domain-containing protein</fullName>
        <ecNumber evidence="8">2.1.1.-</ecNumber>
    </submittedName>
</protein>